<keyword evidence="2" id="KW-1185">Reference proteome</keyword>
<name>A0A6L2PI36_COPFO</name>
<protein>
    <submittedName>
        <fullName evidence="1">Uncharacterized protein</fullName>
    </submittedName>
</protein>
<organism evidence="1 2">
    <name type="scientific">Coptotermes formosanus</name>
    <name type="common">Formosan subterranean termite</name>
    <dbReference type="NCBI Taxonomy" id="36987"/>
    <lineage>
        <taxon>Eukaryota</taxon>
        <taxon>Metazoa</taxon>
        <taxon>Ecdysozoa</taxon>
        <taxon>Arthropoda</taxon>
        <taxon>Hexapoda</taxon>
        <taxon>Insecta</taxon>
        <taxon>Pterygota</taxon>
        <taxon>Neoptera</taxon>
        <taxon>Polyneoptera</taxon>
        <taxon>Dictyoptera</taxon>
        <taxon>Blattodea</taxon>
        <taxon>Blattoidea</taxon>
        <taxon>Termitoidae</taxon>
        <taxon>Rhinotermitidae</taxon>
        <taxon>Coptotermes</taxon>
    </lineage>
</organism>
<evidence type="ECO:0000313" key="2">
    <source>
        <dbReference type="Proteomes" id="UP000502823"/>
    </source>
</evidence>
<gene>
    <name evidence="1" type="ORF">Cfor_06612</name>
</gene>
<evidence type="ECO:0000313" key="1">
    <source>
        <dbReference type="EMBL" id="GFG32231.1"/>
    </source>
</evidence>
<dbReference type="Proteomes" id="UP000502823">
    <property type="component" value="Unassembled WGS sequence"/>
</dbReference>
<accession>A0A6L2PI36</accession>
<sequence>MPLFGTLVTLTRYCTTEAQYEVAEVGELFIVQGLKNPSMYSIPSKCGQVYTGQTAQSETRVHEHYCTSVLDKCVSMQ</sequence>
<dbReference type="AlphaFoldDB" id="A0A6L2PI36"/>
<comment type="caution">
    <text evidence="1">The sequence shown here is derived from an EMBL/GenBank/DDBJ whole genome shotgun (WGS) entry which is preliminary data.</text>
</comment>
<reference evidence="2" key="1">
    <citation type="submission" date="2020-01" db="EMBL/GenBank/DDBJ databases">
        <title>Draft genome sequence of the Termite Coptotermes fromosanus.</title>
        <authorList>
            <person name="Itakura S."/>
            <person name="Yosikawa Y."/>
            <person name="Umezawa K."/>
        </authorList>
    </citation>
    <scope>NUCLEOTIDE SEQUENCE [LARGE SCALE GENOMIC DNA]</scope>
</reference>
<dbReference type="EMBL" id="BLKM01011106">
    <property type="protein sequence ID" value="GFG32231.1"/>
    <property type="molecule type" value="Genomic_DNA"/>
</dbReference>
<proteinExistence type="predicted"/>
<dbReference type="InParanoid" id="A0A6L2PI36"/>